<evidence type="ECO:0000256" key="2">
    <source>
        <dbReference type="ARBA" id="ARBA00011741"/>
    </source>
</evidence>
<keyword evidence="3" id="KW-0884">PQQ biosynthesis</keyword>
<evidence type="ECO:0000313" key="4">
    <source>
        <dbReference type="EMBL" id="NHO54580.1"/>
    </source>
</evidence>
<gene>
    <name evidence="4" type="primary">pqqD</name>
    <name evidence="4" type="ORF">GOB87_11575</name>
</gene>
<organism evidence="4 5">
    <name type="scientific">Acetobacter estunensis</name>
    <dbReference type="NCBI Taxonomy" id="104097"/>
    <lineage>
        <taxon>Bacteria</taxon>
        <taxon>Pseudomonadati</taxon>
        <taxon>Pseudomonadota</taxon>
        <taxon>Alphaproteobacteria</taxon>
        <taxon>Acetobacterales</taxon>
        <taxon>Acetobacteraceae</taxon>
        <taxon>Acetobacter</taxon>
    </lineage>
</organism>
<dbReference type="NCBIfam" id="TIGR03859">
    <property type="entry name" value="PQQ_PqqD"/>
    <property type="match status" value="1"/>
</dbReference>
<protein>
    <submittedName>
        <fullName evidence="4">Pyrroloquinoline quinone biosynthesis peptide chaperone PqqD</fullName>
    </submittedName>
</protein>
<keyword evidence="5" id="KW-1185">Reference proteome</keyword>
<dbReference type="InterPro" id="IPR041881">
    <property type="entry name" value="PqqD_sf"/>
</dbReference>
<comment type="subunit">
    <text evidence="2">Monomer. Interacts with PqqE.</text>
</comment>
<comment type="pathway">
    <text evidence="1">Cofactor biosynthesis; pyrroloquinoline quinone biosynthesis.</text>
</comment>
<reference evidence="4" key="1">
    <citation type="submission" date="2019-11" db="EMBL/GenBank/DDBJ databases">
        <title>Description of new Acetobacter species.</title>
        <authorList>
            <person name="Cleenwerck I."/>
            <person name="Sombolestani A.S."/>
        </authorList>
    </citation>
    <scope>NUCLEOTIDE SEQUENCE</scope>
    <source>
        <strain evidence="4">LMG 1626</strain>
    </source>
</reference>
<name>A0A967EE16_9PROT</name>
<evidence type="ECO:0000256" key="3">
    <source>
        <dbReference type="ARBA" id="ARBA00022905"/>
    </source>
</evidence>
<dbReference type="RefSeq" id="WP_166316871.1">
    <property type="nucleotide sequence ID" value="NZ_WOTH01000026.1"/>
</dbReference>
<comment type="caution">
    <text evidence="4">The sequence shown here is derived from an EMBL/GenBank/DDBJ whole genome shotgun (WGS) entry which is preliminary data.</text>
</comment>
<evidence type="ECO:0000313" key="5">
    <source>
        <dbReference type="Proteomes" id="UP000597459"/>
    </source>
</evidence>
<dbReference type="EMBL" id="WOTH01000026">
    <property type="protein sequence ID" value="NHO54580.1"/>
    <property type="molecule type" value="Genomic_DNA"/>
</dbReference>
<dbReference type="InterPro" id="IPR008792">
    <property type="entry name" value="PQQD"/>
</dbReference>
<dbReference type="InterPro" id="IPR022479">
    <property type="entry name" value="PqqD_bac"/>
</dbReference>
<evidence type="ECO:0000256" key="1">
    <source>
        <dbReference type="ARBA" id="ARBA00004886"/>
    </source>
</evidence>
<sequence length="97" mass="10993">MTDTSPLTEERIPAFVRGTRLQHDRVRDQWVVQAPEKAFLADPIAAEILRRVDGHTTLRAIIDDLATAFTASRDLIARDVQAMVQDLAERQVLIWKA</sequence>
<dbReference type="AlphaFoldDB" id="A0A967EE16"/>
<dbReference type="GO" id="GO:0018189">
    <property type="term" value="P:pyrroloquinoline quinone biosynthetic process"/>
    <property type="evidence" value="ECO:0007669"/>
    <property type="project" value="UniProtKB-KW"/>
</dbReference>
<proteinExistence type="predicted"/>
<dbReference type="Pfam" id="PF05402">
    <property type="entry name" value="PqqD"/>
    <property type="match status" value="1"/>
</dbReference>
<dbReference type="Proteomes" id="UP000597459">
    <property type="component" value="Unassembled WGS sequence"/>
</dbReference>
<dbReference type="Gene3D" id="1.10.10.1150">
    <property type="entry name" value="Coenzyme PQQ synthesis protein D (PqqD)"/>
    <property type="match status" value="1"/>
</dbReference>
<dbReference type="GO" id="GO:0048038">
    <property type="term" value="F:quinone binding"/>
    <property type="evidence" value="ECO:0007669"/>
    <property type="project" value="InterPro"/>
</dbReference>
<accession>A0A967EE16</accession>